<proteinExistence type="inferred from homology"/>
<gene>
    <name evidence="9" type="ORF">RFI_02521</name>
</gene>
<evidence type="ECO:0000256" key="5">
    <source>
        <dbReference type="ARBA" id="ARBA00022691"/>
    </source>
</evidence>
<dbReference type="GO" id="GO:0008650">
    <property type="term" value="F:rRNA (uridine-2'-O-)-methyltransferase activity"/>
    <property type="evidence" value="ECO:0007669"/>
    <property type="project" value="TreeGrafter"/>
</dbReference>
<dbReference type="OMA" id="HRQTDHL"/>
<comment type="similarity">
    <text evidence="1">Belongs to the class I-like SAM-binding methyltransferase superfamily. RNA methyltransferase RlmE family.</text>
</comment>
<accession>X6PA95</accession>
<evidence type="ECO:0000256" key="2">
    <source>
        <dbReference type="ARBA" id="ARBA00022552"/>
    </source>
</evidence>
<dbReference type="Gene3D" id="3.40.50.150">
    <property type="entry name" value="Vaccinia Virus protein VP39"/>
    <property type="match status" value="1"/>
</dbReference>
<feature type="domain" description="Ribosomal RNA methyltransferase FtsJ" evidence="8">
    <location>
        <begin position="51"/>
        <end position="226"/>
    </location>
</feature>
<keyword evidence="3 9" id="KW-0489">Methyltransferase</keyword>
<dbReference type="EMBL" id="ASPP01002455">
    <property type="protein sequence ID" value="ETO34572.1"/>
    <property type="molecule type" value="Genomic_DNA"/>
</dbReference>
<dbReference type="Pfam" id="PF01728">
    <property type="entry name" value="FtsJ"/>
    <property type="match status" value="1"/>
</dbReference>
<dbReference type="InterPro" id="IPR002877">
    <property type="entry name" value="RNA_MeTrfase_FtsJ_dom"/>
</dbReference>
<feature type="active site" description="Proton acceptor" evidence="7">
    <location>
        <position position="183"/>
    </location>
</feature>
<dbReference type="PANTHER" id="PTHR10920:SF18">
    <property type="entry name" value="RRNA METHYLTRANSFERASE 2, MITOCHONDRIAL"/>
    <property type="match status" value="1"/>
</dbReference>
<protein>
    <recommendedName>
        <fullName evidence="6">rRNA methyltransferase 2, mitochondrial</fullName>
    </recommendedName>
</protein>
<dbReference type="InterPro" id="IPR015507">
    <property type="entry name" value="rRNA-MeTfrase_E"/>
</dbReference>
<evidence type="ECO:0000313" key="10">
    <source>
        <dbReference type="Proteomes" id="UP000023152"/>
    </source>
</evidence>
<evidence type="ECO:0000259" key="8">
    <source>
        <dbReference type="Pfam" id="PF01728"/>
    </source>
</evidence>
<dbReference type="PIRSF" id="PIRSF005461">
    <property type="entry name" value="23S_rRNA_mtase"/>
    <property type="match status" value="1"/>
</dbReference>
<sequence length="227" mass="25608">MLLYLKNQKLQLILSTVKNLKTARGRKISSIKWLERHLNDPFVNLAKQKGYRSRAAFKLVEINEKYNILKDAKIVIDIGAAPGGWLQVLKEKCSKNAKIIGIDLKEIDPIDGVICMVGDFTLEENTNKLQDLLDAKADLILSDMAANACGDRQIDHLRIVGLAEIALEFTLQNLCKGGNFVAKMLKGAEEKKLLDEMRKYFSNVRYFKPKASYDESAEIYIVALGFK</sequence>
<comment type="caution">
    <text evidence="9">The sequence shown here is derived from an EMBL/GenBank/DDBJ whole genome shotgun (WGS) entry which is preliminary data.</text>
</comment>
<keyword evidence="2" id="KW-0698">rRNA processing</keyword>
<organism evidence="9 10">
    <name type="scientific">Reticulomyxa filosa</name>
    <dbReference type="NCBI Taxonomy" id="46433"/>
    <lineage>
        <taxon>Eukaryota</taxon>
        <taxon>Sar</taxon>
        <taxon>Rhizaria</taxon>
        <taxon>Retaria</taxon>
        <taxon>Foraminifera</taxon>
        <taxon>Monothalamids</taxon>
        <taxon>Reticulomyxidae</taxon>
        <taxon>Reticulomyxa</taxon>
    </lineage>
</organism>
<dbReference type="HAMAP" id="MF_01547">
    <property type="entry name" value="RNA_methyltr_E"/>
    <property type="match status" value="1"/>
</dbReference>
<name>X6PA95_RETFI</name>
<evidence type="ECO:0000313" key="9">
    <source>
        <dbReference type="EMBL" id="ETO34572.1"/>
    </source>
</evidence>
<reference evidence="9 10" key="1">
    <citation type="journal article" date="2013" name="Curr. Biol.">
        <title>The Genome of the Foraminiferan Reticulomyxa filosa.</title>
        <authorList>
            <person name="Glockner G."/>
            <person name="Hulsmann N."/>
            <person name="Schleicher M."/>
            <person name="Noegel A.A."/>
            <person name="Eichinger L."/>
            <person name="Gallinger C."/>
            <person name="Pawlowski J."/>
            <person name="Sierra R."/>
            <person name="Euteneuer U."/>
            <person name="Pillet L."/>
            <person name="Moustafa A."/>
            <person name="Platzer M."/>
            <person name="Groth M."/>
            <person name="Szafranski K."/>
            <person name="Schliwa M."/>
        </authorList>
    </citation>
    <scope>NUCLEOTIDE SEQUENCE [LARGE SCALE GENOMIC DNA]</scope>
</reference>
<evidence type="ECO:0000256" key="3">
    <source>
        <dbReference type="ARBA" id="ARBA00022603"/>
    </source>
</evidence>
<dbReference type="InterPro" id="IPR029063">
    <property type="entry name" value="SAM-dependent_MTases_sf"/>
</dbReference>
<dbReference type="OrthoDB" id="20105at2759"/>
<dbReference type="AlphaFoldDB" id="X6PA95"/>
<dbReference type="PANTHER" id="PTHR10920">
    <property type="entry name" value="RIBOSOMAL RNA METHYLTRANSFERASE"/>
    <property type="match status" value="1"/>
</dbReference>
<keyword evidence="4" id="KW-0808">Transferase</keyword>
<evidence type="ECO:0000256" key="7">
    <source>
        <dbReference type="PIRSR" id="PIRSR005461-1"/>
    </source>
</evidence>
<dbReference type="SUPFAM" id="SSF53335">
    <property type="entry name" value="S-adenosyl-L-methionine-dependent methyltransferases"/>
    <property type="match status" value="1"/>
</dbReference>
<keyword evidence="10" id="KW-1185">Reference proteome</keyword>
<dbReference type="InterPro" id="IPR050082">
    <property type="entry name" value="RNA_methyltr_RlmE"/>
</dbReference>
<evidence type="ECO:0000256" key="1">
    <source>
        <dbReference type="ARBA" id="ARBA00009258"/>
    </source>
</evidence>
<keyword evidence="5 7" id="KW-0949">S-adenosyl-L-methionine</keyword>
<evidence type="ECO:0000256" key="4">
    <source>
        <dbReference type="ARBA" id="ARBA00022679"/>
    </source>
</evidence>
<evidence type="ECO:0000256" key="6">
    <source>
        <dbReference type="ARBA" id="ARBA00041184"/>
    </source>
</evidence>
<dbReference type="Proteomes" id="UP000023152">
    <property type="component" value="Unassembled WGS sequence"/>
</dbReference>